<organism evidence="1 2">
    <name type="scientific">Mycteria americana</name>
    <name type="common">Wood stork</name>
    <dbReference type="NCBI Taxonomy" id="33587"/>
    <lineage>
        <taxon>Eukaryota</taxon>
        <taxon>Metazoa</taxon>
        <taxon>Chordata</taxon>
        <taxon>Craniata</taxon>
        <taxon>Vertebrata</taxon>
        <taxon>Euteleostomi</taxon>
        <taxon>Archelosauria</taxon>
        <taxon>Archosauria</taxon>
        <taxon>Dinosauria</taxon>
        <taxon>Saurischia</taxon>
        <taxon>Theropoda</taxon>
        <taxon>Coelurosauria</taxon>
        <taxon>Aves</taxon>
        <taxon>Neognathae</taxon>
        <taxon>Neoaves</taxon>
        <taxon>Aequornithes</taxon>
        <taxon>Ciconiiformes</taxon>
        <taxon>Ciconiidae</taxon>
        <taxon>Mycteria</taxon>
    </lineage>
</organism>
<reference evidence="1 2" key="1">
    <citation type="journal article" date="2023" name="J. Hered.">
        <title>Chromosome-level genome of the wood stork (Mycteria americana) provides insight into avian chromosome evolution.</title>
        <authorList>
            <person name="Flamio R. Jr."/>
            <person name="Ramstad K.M."/>
        </authorList>
    </citation>
    <scope>NUCLEOTIDE SEQUENCE [LARGE SCALE GENOMIC DNA]</scope>
    <source>
        <strain evidence="1">JAX WOST 10</strain>
    </source>
</reference>
<protein>
    <submittedName>
        <fullName evidence="1">Uncharacterized protein</fullName>
    </submittedName>
</protein>
<keyword evidence="2" id="KW-1185">Reference proteome</keyword>
<evidence type="ECO:0000313" key="2">
    <source>
        <dbReference type="Proteomes" id="UP001333110"/>
    </source>
</evidence>
<dbReference type="EMBL" id="JAUNZN010000009">
    <property type="protein sequence ID" value="KAK4815807.1"/>
    <property type="molecule type" value="Genomic_DNA"/>
</dbReference>
<comment type="caution">
    <text evidence="1">The sequence shown here is derived from an EMBL/GenBank/DDBJ whole genome shotgun (WGS) entry which is preliminary data.</text>
</comment>
<proteinExistence type="predicted"/>
<evidence type="ECO:0000313" key="1">
    <source>
        <dbReference type="EMBL" id="KAK4815807.1"/>
    </source>
</evidence>
<name>A0AAN7RSV8_MYCAM</name>
<sequence>MGDPCWNSPFLKDCTPWKGHTLEQFMKNYHPWEGPKLDKFVKDCLPWVGPTWVGAGQSKDVIVPLYLVLVWPRLEYRVQFWAPQFKKNVKEGKQVVEGLEGMSCKEWLTTLGLSSLEKRRLRGDLIALYSFLRRGCGEGGADLFFLGSSDRTCGNGSKLPQGRFRLDIRKHFFTKRVVKHWNRLPRDVVDALCLLVFKRHLDNALHSIL</sequence>
<accession>A0AAN7RSV8</accession>
<dbReference type="AlphaFoldDB" id="A0AAN7RSV8"/>
<gene>
    <name evidence="1" type="ORF">QYF61_007247</name>
</gene>
<dbReference type="Proteomes" id="UP001333110">
    <property type="component" value="Unassembled WGS sequence"/>
</dbReference>